<keyword evidence="5 11" id="KW-0999">Mitochondrion inner membrane</keyword>
<evidence type="ECO:0000256" key="4">
    <source>
        <dbReference type="ARBA" id="ARBA00022692"/>
    </source>
</evidence>
<dbReference type="InterPro" id="IPR000223">
    <property type="entry name" value="Pept_S26A_signal_pept_1"/>
</dbReference>
<evidence type="ECO:0000256" key="1">
    <source>
        <dbReference type="ARBA" id="ARBA00004434"/>
    </source>
</evidence>
<keyword evidence="9" id="KW-0472">Membrane</keyword>
<dbReference type="CDD" id="cd06530">
    <property type="entry name" value="S26_SPase_I"/>
    <property type="match status" value="1"/>
</dbReference>
<comment type="similarity">
    <text evidence="2">Belongs to the peptidase S26 family. IMP2 subfamily.</text>
</comment>
<keyword evidence="6 11" id="KW-0378">Hydrolase</keyword>
<feature type="signal peptide" evidence="12">
    <location>
        <begin position="1"/>
        <end position="27"/>
    </location>
</feature>
<feature type="domain" description="Peptidase S26" evidence="13">
    <location>
        <begin position="109"/>
        <end position="149"/>
    </location>
</feature>
<dbReference type="Proteomes" id="UP000268321">
    <property type="component" value="Unassembled WGS sequence"/>
</dbReference>
<evidence type="ECO:0000256" key="10">
    <source>
        <dbReference type="PIRSR" id="PIRSR600223-1"/>
    </source>
</evidence>
<dbReference type="GO" id="GO:0004252">
    <property type="term" value="F:serine-type endopeptidase activity"/>
    <property type="evidence" value="ECO:0007669"/>
    <property type="project" value="InterPro"/>
</dbReference>
<keyword evidence="15" id="KW-1185">Reference proteome</keyword>
<dbReference type="NCBIfam" id="TIGR02227">
    <property type="entry name" value="sigpep_I_bact"/>
    <property type="match status" value="1"/>
</dbReference>
<evidence type="ECO:0000256" key="7">
    <source>
        <dbReference type="ARBA" id="ARBA00022989"/>
    </source>
</evidence>
<keyword evidence="4" id="KW-0812">Transmembrane</keyword>
<dbReference type="InterPro" id="IPR037730">
    <property type="entry name" value="IMP2"/>
</dbReference>
<dbReference type="EC" id="3.4.21.-" evidence="11"/>
<keyword evidence="7" id="KW-1133">Transmembrane helix</keyword>
<evidence type="ECO:0000256" key="9">
    <source>
        <dbReference type="ARBA" id="ARBA00023136"/>
    </source>
</evidence>
<evidence type="ECO:0000256" key="2">
    <source>
        <dbReference type="ARBA" id="ARBA00007066"/>
    </source>
</evidence>
<dbReference type="AlphaFoldDB" id="A0A4P9ZCE7"/>
<dbReference type="GO" id="GO:0006627">
    <property type="term" value="P:protein processing involved in protein targeting to mitochondrion"/>
    <property type="evidence" value="ECO:0007669"/>
    <property type="project" value="InterPro"/>
</dbReference>
<evidence type="ECO:0000256" key="8">
    <source>
        <dbReference type="ARBA" id="ARBA00023128"/>
    </source>
</evidence>
<feature type="chain" id="PRO_5020465458" description="Mitochondrial inner membrane protease subunit" evidence="12">
    <location>
        <begin position="28"/>
        <end position="171"/>
    </location>
</feature>
<dbReference type="InterPro" id="IPR019756">
    <property type="entry name" value="Pept_S26A_signal_pept_1_Ser-AS"/>
</dbReference>
<dbReference type="OrthoDB" id="9996127at2759"/>
<keyword evidence="8 11" id="KW-0496">Mitochondrion</keyword>
<feature type="active site" evidence="10">
    <location>
        <position position="87"/>
    </location>
</feature>
<feature type="active site" evidence="10">
    <location>
        <position position="37"/>
    </location>
</feature>
<dbReference type="PRINTS" id="PR00727">
    <property type="entry name" value="LEADERPTASE"/>
</dbReference>
<keyword evidence="12" id="KW-0732">Signal</keyword>
<dbReference type="InterPro" id="IPR019533">
    <property type="entry name" value="Peptidase_S26"/>
</dbReference>
<dbReference type="PROSITE" id="PS00501">
    <property type="entry name" value="SPASE_I_1"/>
    <property type="match status" value="1"/>
</dbReference>
<dbReference type="FunFam" id="2.10.109.10:FF:000005">
    <property type="entry name" value="Mitochondrial inner membrane protease subunit"/>
    <property type="match status" value="1"/>
</dbReference>
<evidence type="ECO:0000256" key="12">
    <source>
        <dbReference type="SAM" id="SignalP"/>
    </source>
</evidence>
<evidence type="ECO:0000259" key="13">
    <source>
        <dbReference type="Pfam" id="PF10502"/>
    </source>
</evidence>
<dbReference type="PROSITE" id="PS00761">
    <property type="entry name" value="SPASE_I_3"/>
    <property type="match status" value="1"/>
</dbReference>
<dbReference type="PANTHER" id="PTHR46041">
    <property type="entry name" value="MITOCHONDRIAL INNER MEMBRANE PROTEASE SUBUNIT 2"/>
    <property type="match status" value="1"/>
</dbReference>
<proteinExistence type="inferred from homology"/>
<protein>
    <recommendedName>
        <fullName evidence="11">Mitochondrial inner membrane protease subunit</fullName>
        <ecNumber evidence="11">3.4.21.-</ecNumber>
    </recommendedName>
</protein>
<sequence>MGIPFYIRTTMLTLSWFPVLFVGLEHGYQPCQVSGSSMAPTFNPGTETTAKDVVLVKKFNVKKPNALKYGDVVMFRSPSNPEKLLTKRVIGIQGDLIKARDPNYPKATVLIPRNHLWVEGDNAFHSVDSNNFGPISQALVVGKVAAIIWPLLRITLDIPRWGRSLEQIDKV</sequence>
<dbReference type="InterPro" id="IPR036286">
    <property type="entry name" value="LexA/Signal_pep-like_sf"/>
</dbReference>
<evidence type="ECO:0000256" key="3">
    <source>
        <dbReference type="ARBA" id="ARBA00022670"/>
    </source>
</evidence>
<keyword evidence="3 11" id="KW-0645">Protease</keyword>
<organism evidence="14 15">
    <name type="scientific">Metschnikowia bicuspidata</name>
    <dbReference type="NCBI Taxonomy" id="27322"/>
    <lineage>
        <taxon>Eukaryota</taxon>
        <taxon>Fungi</taxon>
        <taxon>Dikarya</taxon>
        <taxon>Ascomycota</taxon>
        <taxon>Saccharomycotina</taxon>
        <taxon>Pichiomycetes</taxon>
        <taxon>Metschnikowiaceae</taxon>
        <taxon>Metschnikowia</taxon>
    </lineage>
</organism>
<dbReference type="InterPro" id="IPR019758">
    <property type="entry name" value="Pept_S26A_signal_pept_1_CS"/>
</dbReference>
<evidence type="ECO:0000256" key="6">
    <source>
        <dbReference type="ARBA" id="ARBA00022801"/>
    </source>
</evidence>
<comment type="subcellular location">
    <subcellularLocation>
        <location evidence="1">Mitochondrion inner membrane</location>
        <topology evidence="1">Single-pass membrane protein</topology>
    </subcellularLocation>
</comment>
<dbReference type="SUPFAM" id="SSF51306">
    <property type="entry name" value="LexA/Signal peptidase"/>
    <property type="match status" value="1"/>
</dbReference>
<evidence type="ECO:0000256" key="11">
    <source>
        <dbReference type="RuleBase" id="RU362041"/>
    </source>
</evidence>
<feature type="domain" description="Peptidase S26" evidence="13">
    <location>
        <begin position="19"/>
        <end position="101"/>
    </location>
</feature>
<dbReference type="GO" id="GO:0006465">
    <property type="term" value="P:signal peptide processing"/>
    <property type="evidence" value="ECO:0007669"/>
    <property type="project" value="InterPro"/>
</dbReference>
<dbReference type="PANTHER" id="PTHR46041:SF2">
    <property type="entry name" value="MITOCHONDRIAL INNER MEMBRANE PROTEASE SUBUNIT 2"/>
    <property type="match status" value="1"/>
</dbReference>
<dbReference type="GO" id="GO:0042720">
    <property type="term" value="C:mitochondrial inner membrane peptidase complex"/>
    <property type="evidence" value="ECO:0007669"/>
    <property type="project" value="InterPro"/>
</dbReference>
<accession>A0A4P9ZCE7</accession>
<dbReference type="Pfam" id="PF10502">
    <property type="entry name" value="Peptidase_S26"/>
    <property type="match status" value="2"/>
</dbReference>
<dbReference type="Gene3D" id="2.10.109.10">
    <property type="entry name" value="Umud Fragment, subunit A"/>
    <property type="match status" value="1"/>
</dbReference>
<dbReference type="EMBL" id="ML004456">
    <property type="protein sequence ID" value="RKP30554.1"/>
    <property type="molecule type" value="Genomic_DNA"/>
</dbReference>
<reference evidence="15" key="1">
    <citation type="journal article" date="2018" name="Nat. Microbiol.">
        <title>Leveraging single-cell genomics to expand the fungal tree of life.</title>
        <authorList>
            <person name="Ahrendt S.R."/>
            <person name="Quandt C.A."/>
            <person name="Ciobanu D."/>
            <person name="Clum A."/>
            <person name="Salamov A."/>
            <person name="Andreopoulos B."/>
            <person name="Cheng J.F."/>
            <person name="Woyke T."/>
            <person name="Pelin A."/>
            <person name="Henrissat B."/>
            <person name="Reynolds N.K."/>
            <person name="Benny G.L."/>
            <person name="Smith M.E."/>
            <person name="James T.Y."/>
            <person name="Grigoriev I.V."/>
        </authorList>
    </citation>
    <scope>NUCLEOTIDE SEQUENCE [LARGE SCALE GENOMIC DNA]</scope>
    <source>
        <strain evidence="15">Baker2002</strain>
    </source>
</reference>
<name>A0A4P9ZCE7_9ASCO</name>
<evidence type="ECO:0000256" key="5">
    <source>
        <dbReference type="ARBA" id="ARBA00022792"/>
    </source>
</evidence>
<gene>
    <name evidence="14" type="ORF">METBISCDRAFT_15994</name>
</gene>
<evidence type="ECO:0000313" key="14">
    <source>
        <dbReference type="EMBL" id="RKP30554.1"/>
    </source>
</evidence>
<evidence type="ECO:0000313" key="15">
    <source>
        <dbReference type="Proteomes" id="UP000268321"/>
    </source>
</evidence>